<sequence>MFIHNLITYTLGLVLIIGLFIVFTKQILIYKEITLRNGEKKQLSELNWLKKSGFFFLWFLSLIIGIIMFFAIIPYIKDFSIYNNNKYEVIDYYNVENVRHIKSSRKASSFDVITIDGIDYKIESATPIKEGDTVKISYLPNTKIIIDFKIYNY</sequence>
<reference evidence="2" key="1">
    <citation type="submission" date="2021-01" db="EMBL/GenBank/DDBJ databases">
        <title>Genome public.</title>
        <authorList>
            <person name="Liu C."/>
            <person name="Sun Q."/>
        </authorList>
    </citation>
    <scope>NUCLEOTIDE SEQUENCE</scope>
    <source>
        <strain evidence="2">YIM B02565</strain>
    </source>
</reference>
<proteinExistence type="predicted"/>
<dbReference type="EMBL" id="JAESWA010000022">
    <property type="protein sequence ID" value="MBL4931801.1"/>
    <property type="molecule type" value="Genomic_DNA"/>
</dbReference>
<evidence type="ECO:0000313" key="3">
    <source>
        <dbReference type="Proteomes" id="UP000623681"/>
    </source>
</evidence>
<keyword evidence="3" id="KW-1185">Reference proteome</keyword>
<feature type="transmembrane region" description="Helical" evidence="1">
    <location>
        <begin position="54"/>
        <end position="76"/>
    </location>
</feature>
<feature type="transmembrane region" description="Helical" evidence="1">
    <location>
        <begin position="6"/>
        <end position="33"/>
    </location>
</feature>
<gene>
    <name evidence="2" type="ORF">JK634_08295</name>
</gene>
<accession>A0A937FHU6</accession>
<organism evidence="2 3">
    <name type="scientific">Clostridium paridis</name>
    <dbReference type="NCBI Taxonomy" id="2803863"/>
    <lineage>
        <taxon>Bacteria</taxon>
        <taxon>Bacillati</taxon>
        <taxon>Bacillota</taxon>
        <taxon>Clostridia</taxon>
        <taxon>Eubacteriales</taxon>
        <taxon>Clostridiaceae</taxon>
        <taxon>Clostridium</taxon>
    </lineage>
</organism>
<evidence type="ECO:0000256" key="1">
    <source>
        <dbReference type="SAM" id="Phobius"/>
    </source>
</evidence>
<keyword evidence="1" id="KW-1133">Transmembrane helix</keyword>
<comment type="caution">
    <text evidence="2">The sequence shown here is derived from an EMBL/GenBank/DDBJ whole genome shotgun (WGS) entry which is preliminary data.</text>
</comment>
<protein>
    <submittedName>
        <fullName evidence="2">Uncharacterized protein</fullName>
    </submittedName>
</protein>
<dbReference type="AlphaFoldDB" id="A0A937FHU6"/>
<dbReference type="RefSeq" id="WP_202767187.1">
    <property type="nucleotide sequence ID" value="NZ_JAESWA010000022.1"/>
</dbReference>
<dbReference type="Proteomes" id="UP000623681">
    <property type="component" value="Unassembled WGS sequence"/>
</dbReference>
<name>A0A937FHU6_9CLOT</name>
<keyword evidence="1" id="KW-0812">Transmembrane</keyword>
<evidence type="ECO:0000313" key="2">
    <source>
        <dbReference type="EMBL" id="MBL4931801.1"/>
    </source>
</evidence>
<keyword evidence="1" id="KW-0472">Membrane</keyword>